<proteinExistence type="predicted"/>
<dbReference type="InterPro" id="IPR038636">
    <property type="entry name" value="Wzi_sf"/>
</dbReference>
<evidence type="ECO:0000313" key="3">
    <source>
        <dbReference type="Proteomes" id="UP000009309"/>
    </source>
</evidence>
<feature type="chain" id="PRO_5003660070" description="Capsule assembly protein Wzi" evidence="1">
    <location>
        <begin position="20"/>
        <end position="498"/>
    </location>
</feature>
<dbReference type="AlphaFoldDB" id="I2GQ14"/>
<evidence type="ECO:0008006" key="4">
    <source>
        <dbReference type="Google" id="ProtNLM"/>
    </source>
</evidence>
<protein>
    <recommendedName>
        <fullName evidence="4">Capsule assembly protein Wzi</fullName>
    </recommendedName>
</protein>
<keyword evidence="3" id="KW-1185">Reference proteome</keyword>
<name>I2GQ14_9BACT</name>
<dbReference type="InterPro" id="IPR026950">
    <property type="entry name" value="Caps_assemb_Wzi"/>
</dbReference>
<dbReference type="Gene3D" id="2.40.160.130">
    <property type="entry name" value="Capsule assembly protein Wzi"/>
    <property type="match status" value="1"/>
</dbReference>
<reference evidence="2 3" key="1">
    <citation type="journal article" date="2012" name="J. Bacteriol.">
        <title>Genome Sequence of the Filamentous Bacterium Fibrisoma limi BUZ 3T.</title>
        <authorList>
            <person name="Filippini M."/>
            <person name="Qi W."/>
            <person name="Jaenicke S."/>
            <person name="Goesmann A."/>
            <person name="Smits T.H."/>
            <person name="Bagheri H.C."/>
        </authorList>
    </citation>
    <scope>NUCLEOTIDE SEQUENCE [LARGE SCALE GENOMIC DNA]</scope>
    <source>
        <strain evidence="3">BUZ 3T</strain>
    </source>
</reference>
<sequence length="498" mass="56229">MRQLFVFGLILWLSLPSLRAQSSAHPSPLHYEAELGGMATTTDRTPFWLRTNQYGIVPTRGPFGTIRAGVYRTYRPIPDSLASAPQRKIDWGFGVNVVGNIGSNDRPETRQLLWPELYGKIRFGKVELFAGRRREVYGLGDTTLTSGFISWSGNAIPFPKVQIHTPDYIPLRFLKNVLALKGGYAHGWFTAAYIKGVYLHQKFLYGRLGKPTWKVKLYAGLNHQVQWGGRADYLIGTPLAVNGNLPTSFKDYVSLITGRYPEAISTDQFTDFDGTNRIGNHVGSYDFALEWTRPKRTLTLYHQHLYEDASGLAFQNFPDGLTGIRLHNRPTNARFHLERLALEFLTTTDQGGAVFDMTARYQGADNYFNHSQYREGWSYNGRTVGTPFIAPRTEFTPEVNRLEGGGFFPNNRVVAWHLGAQAVAFRNVTLTAKASTSRNFGTFNQRYVPPFRQFSSLLSAQIHPPRWSGIVMTTAFALDHGELYPNTFASYVSVKKVW</sequence>
<feature type="signal peptide" evidence="1">
    <location>
        <begin position="1"/>
        <end position="19"/>
    </location>
</feature>
<comment type="caution">
    <text evidence="2">The sequence shown here is derived from an EMBL/GenBank/DDBJ whole genome shotgun (WGS) entry which is preliminary data.</text>
</comment>
<dbReference type="OrthoDB" id="596512at2"/>
<dbReference type="RefSeq" id="WP_009284557.1">
    <property type="nucleotide sequence ID" value="NZ_CAIT01000009.1"/>
</dbReference>
<dbReference type="STRING" id="1185876.BN8_05294"/>
<evidence type="ECO:0000256" key="1">
    <source>
        <dbReference type="SAM" id="SignalP"/>
    </source>
</evidence>
<evidence type="ECO:0000313" key="2">
    <source>
        <dbReference type="EMBL" id="CCH55992.1"/>
    </source>
</evidence>
<dbReference type="EMBL" id="CAIT01000009">
    <property type="protein sequence ID" value="CCH55992.1"/>
    <property type="molecule type" value="Genomic_DNA"/>
</dbReference>
<gene>
    <name evidence="2" type="ORF">BN8_05294</name>
</gene>
<accession>I2GQ14</accession>
<dbReference type="Proteomes" id="UP000009309">
    <property type="component" value="Unassembled WGS sequence"/>
</dbReference>
<organism evidence="2 3">
    <name type="scientific">Fibrisoma limi BUZ 3</name>
    <dbReference type="NCBI Taxonomy" id="1185876"/>
    <lineage>
        <taxon>Bacteria</taxon>
        <taxon>Pseudomonadati</taxon>
        <taxon>Bacteroidota</taxon>
        <taxon>Cytophagia</taxon>
        <taxon>Cytophagales</taxon>
        <taxon>Spirosomataceae</taxon>
        <taxon>Fibrisoma</taxon>
    </lineage>
</organism>
<dbReference type="Pfam" id="PF14052">
    <property type="entry name" value="Caps_assemb_Wzi"/>
    <property type="match status" value="1"/>
</dbReference>
<dbReference type="eggNOG" id="ENOG502Z7P0">
    <property type="taxonomic scope" value="Bacteria"/>
</dbReference>
<keyword evidence="1" id="KW-0732">Signal</keyword>